<feature type="transmembrane region" description="Helical" evidence="2">
    <location>
        <begin position="201"/>
        <end position="228"/>
    </location>
</feature>
<name>A0A9W9ZKV7_9CNID</name>
<keyword evidence="2" id="KW-1133">Transmembrane helix</keyword>
<dbReference type="AlphaFoldDB" id="A0A9W9ZKV7"/>
<evidence type="ECO:0000256" key="2">
    <source>
        <dbReference type="SAM" id="Phobius"/>
    </source>
</evidence>
<evidence type="ECO:0000313" key="4">
    <source>
        <dbReference type="Proteomes" id="UP001163046"/>
    </source>
</evidence>
<dbReference type="Proteomes" id="UP001163046">
    <property type="component" value="Unassembled WGS sequence"/>
</dbReference>
<accession>A0A9W9ZKV7</accession>
<keyword evidence="2" id="KW-0472">Membrane</keyword>
<feature type="region of interest" description="Disordered" evidence="1">
    <location>
        <begin position="143"/>
        <end position="173"/>
    </location>
</feature>
<reference evidence="3" key="1">
    <citation type="submission" date="2023-01" db="EMBL/GenBank/DDBJ databases">
        <title>Genome assembly of the deep-sea coral Lophelia pertusa.</title>
        <authorList>
            <person name="Herrera S."/>
            <person name="Cordes E."/>
        </authorList>
    </citation>
    <scope>NUCLEOTIDE SEQUENCE</scope>
    <source>
        <strain evidence="3">USNM1676648</strain>
        <tissue evidence="3">Polyp</tissue>
    </source>
</reference>
<protein>
    <submittedName>
        <fullName evidence="3">Uncharacterized protein</fullName>
    </submittedName>
</protein>
<proteinExistence type="predicted"/>
<comment type="caution">
    <text evidence="3">The sequence shown here is derived from an EMBL/GenBank/DDBJ whole genome shotgun (WGS) entry which is preliminary data.</text>
</comment>
<evidence type="ECO:0000256" key="1">
    <source>
        <dbReference type="SAM" id="MobiDB-lite"/>
    </source>
</evidence>
<organism evidence="3 4">
    <name type="scientific">Desmophyllum pertusum</name>
    <dbReference type="NCBI Taxonomy" id="174260"/>
    <lineage>
        <taxon>Eukaryota</taxon>
        <taxon>Metazoa</taxon>
        <taxon>Cnidaria</taxon>
        <taxon>Anthozoa</taxon>
        <taxon>Hexacorallia</taxon>
        <taxon>Scleractinia</taxon>
        <taxon>Caryophylliina</taxon>
        <taxon>Caryophylliidae</taxon>
        <taxon>Desmophyllum</taxon>
    </lineage>
</organism>
<evidence type="ECO:0000313" key="3">
    <source>
        <dbReference type="EMBL" id="KAJ7383300.1"/>
    </source>
</evidence>
<keyword evidence="2" id="KW-0812">Transmembrane</keyword>
<keyword evidence="4" id="KW-1185">Reference proteome</keyword>
<dbReference type="EMBL" id="MU825902">
    <property type="protein sequence ID" value="KAJ7383300.1"/>
    <property type="molecule type" value="Genomic_DNA"/>
</dbReference>
<gene>
    <name evidence="3" type="ORF">OS493_029265</name>
</gene>
<sequence length="283" mass="31417">MESCNSCDCRCIVVAGRELVPPCGSVLTFNTVVKCKSILTKVPKERKRKKSTKPELNKNAYLDSNGANTIITQNENFIAWPALDVDDVYDKEEIDDTNLSEIAGYKEPFDSTRSIQDLQGKTTTPAKYFLSNAMRRWKQRRVNPKFPPTSKRSVPRPIPPPSVEANTGSGLTAHRPIPEQMNKISSNITAASQNITFNCVLGGFLGTVLAWLALLLGAVLTWLLFTLIRTTYDKWNKNPKAIIGWLAQSNQNAEKLKGWLENESENAKRGVILPTSMEATSSA</sequence>